<dbReference type="AlphaFoldDB" id="A0AA43RGN3"/>
<reference evidence="2" key="1">
    <citation type="submission" date="2023-07" db="EMBL/GenBank/DDBJ databases">
        <title>Between Cages and Wild: Unraveling the Impact of Captivity on Animal Microbiomes and Antimicrobial Resistance.</title>
        <authorList>
            <person name="Schmartz G.P."/>
            <person name="Rehner J."/>
            <person name="Schuff M.J."/>
            <person name="Becker S.L."/>
            <person name="Kravczyk M."/>
            <person name="Gurevich A."/>
            <person name="Francke R."/>
            <person name="Mueller R."/>
            <person name="Keller V."/>
            <person name="Keller A."/>
        </authorList>
    </citation>
    <scope>NUCLEOTIDE SEQUENCE</scope>
    <source>
        <strain evidence="2">S12M_St_49</strain>
    </source>
</reference>
<comment type="caution">
    <text evidence="2">The sequence shown here is derived from an EMBL/GenBank/DDBJ whole genome shotgun (WGS) entry which is preliminary data.</text>
</comment>
<dbReference type="InterPro" id="IPR011009">
    <property type="entry name" value="Kinase-like_dom_sf"/>
</dbReference>
<proteinExistence type="predicted"/>
<evidence type="ECO:0000313" key="3">
    <source>
        <dbReference type="Proteomes" id="UP001168575"/>
    </source>
</evidence>
<organism evidence="2 3">
    <name type="scientific">Phoenicibacter congonensis</name>
    <dbReference type="NCBI Taxonomy" id="1944646"/>
    <lineage>
        <taxon>Bacteria</taxon>
        <taxon>Bacillati</taxon>
        <taxon>Actinomycetota</taxon>
        <taxon>Coriobacteriia</taxon>
        <taxon>Eggerthellales</taxon>
        <taxon>Eggerthellaceae</taxon>
        <taxon>Phoenicibacter</taxon>
    </lineage>
</organism>
<dbReference type="Gene3D" id="3.90.1200.10">
    <property type="match status" value="1"/>
</dbReference>
<dbReference type="Pfam" id="PF01636">
    <property type="entry name" value="APH"/>
    <property type="match status" value="1"/>
</dbReference>
<keyword evidence="3" id="KW-1185">Reference proteome</keyword>
<evidence type="ECO:0000259" key="1">
    <source>
        <dbReference type="Pfam" id="PF01636"/>
    </source>
</evidence>
<evidence type="ECO:0000313" key="2">
    <source>
        <dbReference type="EMBL" id="MDO4841144.1"/>
    </source>
</evidence>
<gene>
    <name evidence="2" type="ORF">Q3982_00500</name>
</gene>
<sequence length="337" mass="38198">MNECLNIIEGLNDFVASSSYREAMNLPAQVTETYIDFAHGEYNQNFTFVHPVTGERYILRVERGSQMGLEHQIEYEFSGLKALEGCGRTPAALYCDGSKTLCKNGVLVETFLPGEKLDYKNQRHLDEASSIFAEIHAHAVPDDCNLIKAKNAFAEMLAECKKMSAVYLESSICKPKVKAEIERLLSEGEETVWNLGDIQNHFSIVNTEVNNTNFLINADEPSYLIDWEKPLIADPAQDIGHFLADTTTFWKTDFFFTAQQKRDFVNDYIERIDGRFKDTGLADRCLKFANFTCLRGITWCAMASLEYANATKDILDPVTAEKLVHYLDVDYLQSVNL</sequence>
<dbReference type="Proteomes" id="UP001168575">
    <property type="component" value="Unassembled WGS sequence"/>
</dbReference>
<name>A0AA43RGN3_9ACTN</name>
<dbReference type="InterPro" id="IPR002575">
    <property type="entry name" value="Aminoglycoside_PTrfase"/>
</dbReference>
<dbReference type="EMBL" id="JAUMVS010000003">
    <property type="protein sequence ID" value="MDO4841144.1"/>
    <property type="molecule type" value="Genomic_DNA"/>
</dbReference>
<dbReference type="SUPFAM" id="SSF56112">
    <property type="entry name" value="Protein kinase-like (PK-like)"/>
    <property type="match status" value="1"/>
</dbReference>
<protein>
    <submittedName>
        <fullName evidence="2">Phosphotransferase</fullName>
    </submittedName>
</protein>
<feature type="domain" description="Aminoglycoside phosphotransferase" evidence="1">
    <location>
        <begin position="37"/>
        <end position="264"/>
    </location>
</feature>
<accession>A0AA43RGN3</accession>